<dbReference type="EMBL" id="CAKXAJ010026164">
    <property type="protein sequence ID" value="CAH2260300.1"/>
    <property type="molecule type" value="Genomic_DNA"/>
</dbReference>
<accession>A0A8S4SEY5</accession>
<name>A0A8S4SEY5_9NEOP</name>
<evidence type="ECO:0000313" key="2">
    <source>
        <dbReference type="EMBL" id="CAH2260300.1"/>
    </source>
</evidence>
<feature type="region of interest" description="Disordered" evidence="1">
    <location>
        <begin position="52"/>
        <end position="93"/>
    </location>
</feature>
<reference evidence="2" key="1">
    <citation type="submission" date="2022-03" db="EMBL/GenBank/DDBJ databases">
        <authorList>
            <person name="Lindestad O."/>
        </authorList>
    </citation>
    <scope>NUCLEOTIDE SEQUENCE</scope>
</reference>
<dbReference type="Proteomes" id="UP000838756">
    <property type="component" value="Unassembled WGS sequence"/>
</dbReference>
<sequence length="113" mass="12880">MRLDKVHNETIRGTFKVASVPKTEREQASMVRQVMRGNEGYSEKKILTKLRGTGRPPATWCSNVESDDPGQKDQAHSYTEAQPKNLDKGKKKKSWEAAREVVNFYLLCINVNK</sequence>
<keyword evidence="3" id="KW-1185">Reference proteome</keyword>
<organism evidence="2 3">
    <name type="scientific">Pararge aegeria aegeria</name>
    <dbReference type="NCBI Taxonomy" id="348720"/>
    <lineage>
        <taxon>Eukaryota</taxon>
        <taxon>Metazoa</taxon>
        <taxon>Ecdysozoa</taxon>
        <taxon>Arthropoda</taxon>
        <taxon>Hexapoda</taxon>
        <taxon>Insecta</taxon>
        <taxon>Pterygota</taxon>
        <taxon>Neoptera</taxon>
        <taxon>Endopterygota</taxon>
        <taxon>Lepidoptera</taxon>
        <taxon>Glossata</taxon>
        <taxon>Ditrysia</taxon>
        <taxon>Papilionoidea</taxon>
        <taxon>Nymphalidae</taxon>
        <taxon>Satyrinae</taxon>
        <taxon>Satyrini</taxon>
        <taxon>Parargina</taxon>
        <taxon>Pararge</taxon>
    </lineage>
</organism>
<proteinExistence type="predicted"/>
<gene>
    <name evidence="2" type="primary">jg2360</name>
    <name evidence="2" type="ORF">PAEG_LOCUS23697</name>
</gene>
<evidence type="ECO:0000313" key="3">
    <source>
        <dbReference type="Proteomes" id="UP000838756"/>
    </source>
</evidence>
<protein>
    <submittedName>
        <fullName evidence="2">Jg2360 protein</fullName>
    </submittedName>
</protein>
<comment type="caution">
    <text evidence="2">The sequence shown here is derived from an EMBL/GenBank/DDBJ whole genome shotgun (WGS) entry which is preliminary data.</text>
</comment>
<dbReference type="AlphaFoldDB" id="A0A8S4SEY5"/>
<evidence type="ECO:0000256" key="1">
    <source>
        <dbReference type="SAM" id="MobiDB-lite"/>
    </source>
</evidence>